<organism evidence="3 4">
    <name type="scientific">Sorangium cellulosum</name>
    <name type="common">Polyangium cellulosum</name>
    <dbReference type="NCBI Taxonomy" id="56"/>
    <lineage>
        <taxon>Bacteria</taxon>
        <taxon>Pseudomonadati</taxon>
        <taxon>Myxococcota</taxon>
        <taxon>Polyangia</taxon>
        <taxon>Polyangiales</taxon>
        <taxon>Polyangiaceae</taxon>
        <taxon>Sorangium</taxon>
    </lineage>
</organism>
<evidence type="ECO:0000313" key="3">
    <source>
        <dbReference type="EMBL" id="KYF83807.1"/>
    </source>
</evidence>
<dbReference type="Proteomes" id="UP000075635">
    <property type="component" value="Unassembled WGS sequence"/>
</dbReference>
<gene>
    <name evidence="3" type="ORF">BE17_50535</name>
</gene>
<name>A0A150RU96_SORCE</name>
<feature type="transmembrane region" description="Helical" evidence="2">
    <location>
        <begin position="27"/>
        <end position="45"/>
    </location>
</feature>
<sequence>MSNEAGGVQGGGLSHATSENDVGPDPVIGAGIALLGIFLMGVGGAQGAHYLFNFGVLVAVLGAVLFVLFVTLTALKQRRALGLSSRAASPEGGAEQRDARD</sequence>
<reference evidence="3 4" key="1">
    <citation type="submission" date="2014-02" db="EMBL/GenBank/DDBJ databases">
        <title>The small core and large imbalanced accessory genome model reveals a collaborative survival strategy of Sorangium cellulosum strains in nature.</title>
        <authorList>
            <person name="Han K."/>
            <person name="Peng R."/>
            <person name="Blom J."/>
            <person name="Li Y.-Z."/>
        </authorList>
    </citation>
    <scope>NUCLEOTIDE SEQUENCE [LARGE SCALE GENOMIC DNA]</scope>
    <source>
        <strain evidence="3 4">So0011-07</strain>
    </source>
</reference>
<proteinExistence type="predicted"/>
<keyword evidence="2" id="KW-0812">Transmembrane</keyword>
<dbReference type="AlphaFoldDB" id="A0A150RU96"/>
<evidence type="ECO:0000256" key="1">
    <source>
        <dbReference type="SAM" id="MobiDB-lite"/>
    </source>
</evidence>
<feature type="region of interest" description="Disordered" evidence="1">
    <location>
        <begin position="82"/>
        <end position="101"/>
    </location>
</feature>
<comment type="caution">
    <text evidence="3">The sequence shown here is derived from an EMBL/GenBank/DDBJ whole genome shotgun (WGS) entry which is preliminary data.</text>
</comment>
<feature type="region of interest" description="Disordered" evidence="1">
    <location>
        <begin position="1"/>
        <end position="20"/>
    </location>
</feature>
<keyword evidence="2" id="KW-1133">Transmembrane helix</keyword>
<feature type="transmembrane region" description="Helical" evidence="2">
    <location>
        <begin position="51"/>
        <end position="75"/>
    </location>
</feature>
<dbReference type="EMBL" id="JEMB01002045">
    <property type="protein sequence ID" value="KYF83807.1"/>
    <property type="molecule type" value="Genomic_DNA"/>
</dbReference>
<evidence type="ECO:0000313" key="4">
    <source>
        <dbReference type="Proteomes" id="UP000075635"/>
    </source>
</evidence>
<protein>
    <submittedName>
        <fullName evidence="3">Uncharacterized protein</fullName>
    </submittedName>
</protein>
<accession>A0A150RU96</accession>
<keyword evidence="2" id="KW-0472">Membrane</keyword>
<evidence type="ECO:0000256" key="2">
    <source>
        <dbReference type="SAM" id="Phobius"/>
    </source>
</evidence>